<sequence>MTGKMPLAAAGTALLMTIRAGNPRQRLGNQARRIVATLSRQFERGPSSLEARLSLDNLAHHPHTGDS</sequence>
<comment type="caution">
    <text evidence="1">The sequence shown here is derived from an EMBL/GenBank/DDBJ whole genome shotgun (WGS) entry which is preliminary data.</text>
</comment>
<proteinExistence type="predicted"/>
<gene>
    <name evidence="1" type="ORF">SDC9_159416</name>
</gene>
<reference evidence="1" key="1">
    <citation type="submission" date="2019-08" db="EMBL/GenBank/DDBJ databases">
        <authorList>
            <person name="Kucharzyk K."/>
            <person name="Murdoch R.W."/>
            <person name="Higgins S."/>
            <person name="Loffler F."/>
        </authorList>
    </citation>
    <scope>NUCLEOTIDE SEQUENCE</scope>
</reference>
<dbReference type="EMBL" id="VSSQ01058392">
    <property type="protein sequence ID" value="MPN12104.1"/>
    <property type="molecule type" value="Genomic_DNA"/>
</dbReference>
<dbReference type="AlphaFoldDB" id="A0A645FI17"/>
<evidence type="ECO:0000313" key="1">
    <source>
        <dbReference type="EMBL" id="MPN12104.1"/>
    </source>
</evidence>
<protein>
    <submittedName>
        <fullName evidence="1">Uncharacterized protein</fullName>
    </submittedName>
</protein>
<organism evidence="1">
    <name type="scientific">bioreactor metagenome</name>
    <dbReference type="NCBI Taxonomy" id="1076179"/>
    <lineage>
        <taxon>unclassified sequences</taxon>
        <taxon>metagenomes</taxon>
        <taxon>ecological metagenomes</taxon>
    </lineage>
</organism>
<accession>A0A645FI17</accession>
<name>A0A645FI17_9ZZZZ</name>